<evidence type="ECO:0000256" key="1">
    <source>
        <dbReference type="SAM" id="SignalP"/>
    </source>
</evidence>
<sequence>MRQLANLAVLISSFIVTAESQAASDNQSATQPILIKAADVQFHPAPGFPKGAQIVLLQGDLSKAEPYTIRFKLPDGFVIPAHWHTTDEEVTVLSGTFNVGTGDKVDKSQSTALTAGGFQVVPAKVHHYVWASGETVVQLDGMGPRTTTFVNPAEWTDMIKNSSK</sequence>
<keyword evidence="1" id="KW-0732">Signal</keyword>
<dbReference type="Proteomes" id="UP000044071">
    <property type="component" value="Unassembled WGS sequence"/>
</dbReference>
<dbReference type="InterPro" id="IPR013096">
    <property type="entry name" value="Cupin_2"/>
</dbReference>
<organism evidence="3 4">
    <name type="scientific">Legionella massiliensis</name>
    <dbReference type="NCBI Taxonomy" id="1034943"/>
    <lineage>
        <taxon>Bacteria</taxon>
        <taxon>Pseudomonadati</taxon>
        <taxon>Pseudomonadota</taxon>
        <taxon>Gammaproteobacteria</taxon>
        <taxon>Legionellales</taxon>
        <taxon>Legionellaceae</taxon>
        <taxon>Legionella</taxon>
    </lineage>
</organism>
<dbReference type="SUPFAM" id="SSF51182">
    <property type="entry name" value="RmlC-like cupins"/>
    <property type="match status" value="1"/>
</dbReference>
<proteinExistence type="predicted"/>
<evidence type="ECO:0000313" key="3">
    <source>
        <dbReference type="EMBL" id="CDZ79324.1"/>
    </source>
</evidence>
<keyword evidence="4" id="KW-1185">Reference proteome</keyword>
<dbReference type="AlphaFoldDB" id="A0A078L5F7"/>
<dbReference type="Pfam" id="PF07883">
    <property type="entry name" value="Cupin_2"/>
    <property type="match status" value="1"/>
</dbReference>
<dbReference type="eggNOG" id="COG1917">
    <property type="taxonomic scope" value="Bacteria"/>
</dbReference>
<evidence type="ECO:0000313" key="4">
    <source>
        <dbReference type="Proteomes" id="UP000044071"/>
    </source>
</evidence>
<name>A0A078L5F7_9GAMM</name>
<dbReference type="EMBL" id="CCSB01000004">
    <property type="protein sequence ID" value="CDZ79324.1"/>
    <property type="molecule type" value="Genomic_DNA"/>
</dbReference>
<gene>
    <name evidence="3" type="ORF">BN59_03642</name>
</gene>
<dbReference type="InterPro" id="IPR011051">
    <property type="entry name" value="RmlC_Cupin_sf"/>
</dbReference>
<dbReference type="InterPro" id="IPR014710">
    <property type="entry name" value="RmlC-like_jellyroll"/>
</dbReference>
<feature type="domain" description="Cupin type-2" evidence="2">
    <location>
        <begin position="71"/>
        <end position="137"/>
    </location>
</feature>
<reference evidence="3 4" key="1">
    <citation type="submission" date="2014-06" db="EMBL/GenBank/DDBJ databases">
        <authorList>
            <person name="Urmite Genomes Urmite Genomes"/>
        </authorList>
    </citation>
    <scope>NUCLEOTIDE SEQUENCE [LARGE SCALE GENOMIC DNA]</scope>
</reference>
<dbReference type="STRING" id="1034943.BN59_03642"/>
<dbReference type="RefSeq" id="WP_052403366.1">
    <property type="nucleotide sequence ID" value="NZ_CCVW01000004.1"/>
</dbReference>
<accession>A0A078L5F7</accession>
<dbReference type="Gene3D" id="2.60.120.10">
    <property type="entry name" value="Jelly Rolls"/>
    <property type="match status" value="1"/>
</dbReference>
<dbReference type="OrthoDB" id="1433532at2"/>
<feature type="chain" id="PRO_5009744235" evidence="1">
    <location>
        <begin position="19"/>
        <end position="164"/>
    </location>
</feature>
<protein>
    <submittedName>
        <fullName evidence="3">Cupin domain protein</fullName>
    </submittedName>
</protein>
<feature type="signal peptide" evidence="1">
    <location>
        <begin position="1"/>
        <end position="18"/>
    </location>
</feature>
<dbReference type="CDD" id="cd06989">
    <property type="entry name" value="cupin_DRT102"/>
    <property type="match status" value="1"/>
</dbReference>
<evidence type="ECO:0000259" key="2">
    <source>
        <dbReference type="Pfam" id="PF07883"/>
    </source>
</evidence>